<name>A0A504YHV0_FASGI</name>
<dbReference type="CDD" id="cd00593">
    <property type="entry name" value="RIBOc"/>
    <property type="match status" value="1"/>
</dbReference>
<dbReference type="GO" id="GO:0006309">
    <property type="term" value="P:apoptotic DNA fragmentation"/>
    <property type="evidence" value="ECO:0007669"/>
    <property type="project" value="TreeGrafter"/>
</dbReference>
<dbReference type="Pfam" id="PF00636">
    <property type="entry name" value="Ribonuclease_3"/>
    <property type="match status" value="1"/>
</dbReference>
<protein>
    <submittedName>
        <fullName evidence="4">Endoribonuclease Dcr-1</fullName>
    </submittedName>
</protein>
<dbReference type="PROSITE" id="PS00517">
    <property type="entry name" value="RNASE_3_1"/>
    <property type="match status" value="1"/>
</dbReference>
<dbReference type="GO" id="GO:0003723">
    <property type="term" value="F:RNA binding"/>
    <property type="evidence" value="ECO:0007669"/>
    <property type="project" value="InterPro"/>
</dbReference>
<comment type="caution">
    <text evidence="4">The sequence shown here is derived from an EMBL/GenBank/DDBJ whole genome shotgun (WGS) entry which is preliminary data.</text>
</comment>
<feature type="domain" description="RNase III" evidence="3">
    <location>
        <begin position="159"/>
        <end position="407"/>
    </location>
</feature>
<dbReference type="AlphaFoldDB" id="A0A504YHV0"/>
<evidence type="ECO:0000256" key="1">
    <source>
        <dbReference type="ARBA" id="ARBA00022801"/>
    </source>
</evidence>
<accession>A0A504YHV0</accession>
<dbReference type="GO" id="GO:0030422">
    <property type="term" value="P:siRNA processing"/>
    <property type="evidence" value="ECO:0007669"/>
    <property type="project" value="InterPro"/>
</dbReference>
<dbReference type="GO" id="GO:0005737">
    <property type="term" value="C:cytoplasm"/>
    <property type="evidence" value="ECO:0007669"/>
    <property type="project" value="TreeGrafter"/>
</dbReference>
<dbReference type="Gene3D" id="1.10.1520.10">
    <property type="entry name" value="Ribonuclease III domain"/>
    <property type="match status" value="1"/>
</dbReference>
<proteinExistence type="predicted"/>
<dbReference type="GO" id="GO:0031054">
    <property type="term" value="P:pre-miRNA processing"/>
    <property type="evidence" value="ECO:0007669"/>
    <property type="project" value="InterPro"/>
</dbReference>
<evidence type="ECO:0000259" key="3">
    <source>
        <dbReference type="PROSITE" id="PS50142"/>
    </source>
</evidence>
<gene>
    <name evidence="4" type="ORF">FGIG_11398</name>
</gene>
<evidence type="ECO:0000256" key="2">
    <source>
        <dbReference type="SAM" id="MobiDB-lite"/>
    </source>
</evidence>
<evidence type="ECO:0000313" key="5">
    <source>
        <dbReference type="Proteomes" id="UP000316759"/>
    </source>
</evidence>
<dbReference type="STRING" id="46835.A0A504YHV0"/>
<keyword evidence="1" id="KW-0378">Hydrolase</keyword>
<dbReference type="GO" id="GO:0070578">
    <property type="term" value="C:RISC-loading complex"/>
    <property type="evidence" value="ECO:0007669"/>
    <property type="project" value="TreeGrafter"/>
</dbReference>
<dbReference type="PROSITE" id="PS50142">
    <property type="entry name" value="RNASE_3_2"/>
    <property type="match status" value="1"/>
</dbReference>
<feature type="region of interest" description="Disordered" evidence="2">
    <location>
        <begin position="271"/>
        <end position="297"/>
    </location>
</feature>
<dbReference type="SMART" id="SM00535">
    <property type="entry name" value="RIBOc"/>
    <property type="match status" value="1"/>
</dbReference>
<dbReference type="Proteomes" id="UP000316759">
    <property type="component" value="Unassembled WGS sequence"/>
</dbReference>
<dbReference type="GO" id="GO:0005634">
    <property type="term" value="C:nucleus"/>
    <property type="evidence" value="ECO:0007669"/>
    <property type="project" value="TreeGrafter"/>
</dbReference>
<dbReference type="GO" id="GO:0004530">
    <property type="term" value="F:deoxyribonuclease I activity"/>
    <property type="evidence" value="ECO:0007669"/>
    <property type="project" value="TreeGrafter"/>
</dbReference>
<dbReference type="GO" id="GO:0004525">
    <property type="term" value="F:ribonuclease III activity"/>
    <property type="evidence" value="ECO:0007669"/>
    <property type="project" value="InterPro"/>
</dbReference>
<organism evidence="4 5">
    <name type="scientific">Fasciola gigantica</name>
    <name type="common">Giant liver fluke</name>
    <dbReference type="NCBI Taxonomy" id="46835"/>
    <lineage>
        <taxon>Eukaryota</taxon>
        <taxon>Metazoa</taxon>
        <taxon>Spiralia</taxon>
        <taxon>Lophotrochozoa</taxon>
        <taxon>Platyhelminthes</taxon>
        <taxon>Trematoda</taxon>
        <taxon>Digenea</taxon>
        <taxon>Plagiorchiida</taxon>
        <taxon>Echinostomata</taxon>
        <taxon>Echinostomatoidea</taxon>
        <taxon>Fasciolidae</taxon>
        <taxon>Fasciola</taxon>
    </lineage>
</organism>
<reference evidence="4 5" key="1">
    <citation type="submission" date="2019-04" db="EMBL/GenBank/DDBJ databases">
        <title>Annotation for the trematode Fasciola gigantica.</title>
        <authorList>
            <person name="Choi Y.-J."/>
        </authorList>
    </citation>
    <scope>NUCLEOTIDE SEQUENCE [LARGE SCALE GENOMIC DNA]</scope>
    <source>
        <strain evidence="4">Uganda_cow_1</strain>
    </source>
</reference>
<dbReference type="PANTHER" id="PTHR14950:SF37">
    <property type="entry name" value="ENDORIBONUCLEASE DICER"/>
    <property type="match status" value="1"/>
</dbReference>
<dbReference type="InterPro" id="IPR000999">
    <property type="entry name" value="RNase_III_dom"/>
</dbReference>
<keyword evidence="5" id="KW-1185">Reference proteome</keyword>
<evidence type="ECO:0000313" key="4">
    <source>
        <dbReference type="EMBL" id="TPP57868.1"/>
    </source>
</evidence>
<dbReference type="EMBL" id="SUNJ01012657">
    <property type="protein sequence ID" value="TPP57868.1"/>
    <property type="molecule type" value="Genomic_DNA"/>
</dbReference>
<dbReference type="PANTHER" id="PTHR14950">
    <property type="entry name" value="DICER-RELATED"/>
    <property type="match status" value="1"/>
</dbReference>
<sequence length="451" mass="50313">MNDEVLLGLRVHDTESIKPIENFTISDWDPNAPEVKRAQESVDRCLITIQQAIPDKSVADCVEALIGCYLTARGERSALRLMRWFGIDCLPGPESSFSTHGAPWVSPPREHPDLRILVGLNWQRHVSSGDSTNWRRSYSTHSKIRRYLFRPSLTPRITSFAPASSAQQSTFLTDTDCYQRLEFLGDAVLDYVITRFLYEDSTQHSPGVLTDLRSALVNNNIFAALAVRTGLHVYLRASSPQLLHTVDTFVRYQKEVAKDDLDFITNEDIEIRQPDPDGSFGVEPTTDTLATPECDSVPIAPSDEWAKSVSEETSNTPAEKPVSLIEPSVEEDMEEESAPVDAGALGDLNEQERKWAKDEAEKLVSGFMNNGATLCSVSCSHLLHNVNAKALGDIFESLAGAIFLDSGMSLDTVWTVFYPLMKERIERYTACIPKSPVRQLLELEPEGTKFE</sequence>
<dbReference type="Pfam" id="PF20932">
    <property type="entry name" value="Dicer_dsRBD"/>
    <property type="match status" value="1"/>
</dbReference>
<dbReference type="InterPro" id="IPR044441">
    <property type="entry name" value="DICER_DSRM"/>
</dbReference>
<dbReference type="InterPro" id="IPR036389">
    <property type="entry name" value="RNase_III_sf"/>
</dbReference>
<dbReference type="OrthoDB" id="2392202at2759"/>
<dbReference type="SUPFAM" id="SSF69065">
    <property type="entry name" value="RNase III domain-like"/>
    <property type="match status" value="2"/>
</dbReference>